<organism evidence="1 2">
    <name type="scientific">Candidatus Niyogibacteria bacterium CG10_big_fil_rev_8_21_14_0_10_42_19</name>
    <dbReference type="NCBI Taxonomy" id="1974725"/>
    <lineage>
        <taxon>Bacteria</taxon>
        <taxon>Candidatus Niyogiibacteriota</taxon>
    </lineage>
</organism>
<reference evidence="2" key="1">
    <citation type="submission" date="2017-09" db="EMBL/GenBank/DDBJ databases">
        <title>Depth-based differentiation of microbial function through sediment-hosted aquifers and enrichment of novel symbionts in the deep terrestrial subsurface.</title>
        <authorList>
            <person name="Probst A.J."/>
            <person name="Ladd B."/>
            <person name="Jarett J.K."/>
            <person name="Geller-Mcgrath D.E."/>
            <person name="Sieber C.M.K."/>
            <person name="Emerson J.B."/>
            <person name="Anantharaman K."/>
            <person name="Thomas B.C."/>
            <person name="Malmstrom R."/>
            <person name="Stieglmeier M."/>
            <person name="Klingl A."/>
            <person name="Woyke T."/>
            <person name="Ryan C.M."/>
            <person name="Banfield J.F."/>
        </authorList>
    </citation>
    <scope>NUCLEOTIDE SEQUENCE [LARGE SCALE GENOMIC DNA]</scope>
</reference>
<sequence>MLKERICDKKNFKDHHQFLTSRRRKEIVSYAKSLKGKKIMNISATPEGGGVAELLKSIIPL</sequence>
<feature type="non-terminal residue" evidence="1">
    <location>
        <position position="61"/>
    </location>
</feature>
<dbReference type="Proteomes" id="UP000229383">
    <property type="component" value="Unassembled WGS sequence"/>
</dbReference>
<proteinExistence type="predicted"/>
<protein>
    <submittedName>
        <fullName evidence="1">Uncharacterized protein</fullName>
    </submittedName>
</protein>
<evidence type="ECO:0000313" key="2">
    <source>
        <dbReference type="Proteomes" id="UP000229383"/>
    </source>
</evidence>
<dbReference type="EMBL" id="PFCN01000002">
    <property type="protein sequence ID" value="PIR70677.1"/>
    <property type="molecule type" value="Genomic_DNA"/>
</dbReference>
<accession>A0A2H0TGK9</accession>
<evidence type="ECO:0000313" key="1">
    <source>
        <dbReference type="EMBL" id="PIR70677.1"/>
    </source>
</evidence>
<gene>
    <name evidence="1" type="ORF">COU46_00040</name>
</gene>
<comment type="caution">
    <text evidence="1">The sequence shown here is derived from an EMBL/GenBank/DDBJ whole genome shotgun (WGS) entry which is preliminary data.</text>
</comment>
<name>A0A2H0TGK9_9BACT</name>
<dbReference type="Gene3D" id="3.40.50.2000">
    <property type="entry name" value="Glycogen Phosphorylase B"/>
    <property type="match status" value="1"/>
</dbReference>
<dbReference type="AlphaFoldDB" id="A0A2H0TGK9"/>